<evidence type="ECO:0000313" key="2">
    <source>
        <dbReference type="EMBL" id="KZS10349.1"/>
    </source>
</evidence>
<dbReference type="Proteomes" id="UP000076858">
    <property type="component" value="Unassembled WGS sequence"/>
</dbReference>
<keyword evidence="3" id="KW-1185">Reference proteome</keyword>
<dbReference type="EMBL" id="LRGB01001835">
    <property type="protein sequence ID" value="KZS10349.1"/>
    <property type="molecule type" value="Genomic_DNA"/>
</dbReference>
<gene>
    <name evidence="2" type="ORF">APZ42_025207</name>
</gene>
<proteinExistence type="predicted"/>
<reference evidence="2 3" key="1">
    <citation type="submission" date="2016-03" db="EMBL/GenBank/DDBJ databases">
        <title>EvidentialGene: Evidence-directed Construction of Genes on Genomes.</title>
        <authorList>
            <person name="Gilbert D.G."/>
            <person name="Choi J.-H."/>
            <person name="Mockaitis K."/>
            <person name="Colbourne J."/>
            <person name="Pfrender M."/>
        </authorList>
    </citation>
    <scope>NUCLEOTIDE SEQUENCE [LARGE SCALE GENOMIC DNA]</scope>
    <source>
        <strain evidence="2 3">Xinb3</strain>
        <tissue evidence="2">Complete organism</tissue>
    </source>
</reference>
<dbReference type="InterPro" id="IPR052579">
    <property type="entry name" value="Zinc_finger_SWIM"/>
</dbReference>
<dbReference type="PANTHER" id="PTHR31569:SF4">
    <property type="entry name" value="SWIM-TYPE DOMAIN-CONTAINING PROTEIN"/>
    <property type="match status" value="1"/>
</dbReference>
<accession>A0A164TCG3</accession>
<dbReference type="InterPro" id="IPR048324">
    <property type="entry name" value="ZSWIM1-3_RNaseH-like"/>
</dbReference>
<evidence type="ECO:0000259" key="1">
    <source>
        <dbReference type="Pfam" id="PF21056"/>
    </source>
</evidence>
<feature type="domain" description="ZSWIM1/3 RNaseH-like" evidence="1">
    <location>
        <begin position="95"/>
        <end position="185"/>
    </location>
</feature>
<dbReference type="PANTHER" id="PTHR31569">
    <property type="entry name" value="SWIM-TYPE DOMAIN-CONTAINING PROTEIN"/>
    <property type="match status" value="1"/>
</dbReference>
<dbReference type="Pfam" id="PF21056">
    <property type="entry name" value="ZSWIM1-3_RNaseH-like"/>
    <property type="match status" value="1"/>
</dbReference>
<evidence type="ECO:0000313" key="3">
    <source>
        <dbReference type="Proteomes" id="UP000076858"/>
    </source>
</evidence>
<comment type="caution">
    <text evidence="2">The sequence shown here is derived from an EMBL/GenBank/DDBJ whole genome shotgun (WGS) entry which is preliminary data.</text>
</comment>
<protein>
    <recommendedName>
        <fullName evidence="1">ZSWIM1/3 RNaseH-like domain-containing protein</fullName>
    </recommendedName>
</protein>
<dbReference type="AlphaFoldDB" id="A0A164TCG3"/>
<name>A0A164TCG3_9CRUS</name>
<sequence>MGLLCQNLLLARGFHMALVSKFAITPWKPEGRYYPWASCYPVDARRLLFMQISVTPWIAFIYYAISYSDINKQHGMKGRHADEWKDVVYYLCGLQNDENNVFKVLHDADEEVAAIFVQLHTVMIGSFFSRQMDGTYSTNRAGFALYHLLIEDNNGKSQPVAVFFIREETTEAISECLKVFAGNNDVVEVRIHSFK</sequence>
<organism evidence="2 3">
    <name type="scientific">Daphnia magna</name>
    <dbReference type="NCBI Taxonomy" id="35525"/>
    <lineage>
        <taxon>Eukaryota</taxon>
        <taxon>Metazoa</taxon>
        <taxon>Ecdysozoa</taxon>
        <taxon>Arthropoda</taxon>
        <taxon>Crustacea</taxon>
        <taxon>Branchiopoda</taxon>
        <taxon>Diplostraca</taxon>
        <taxon>Cladocera</taxon>
        <taxon>Anomopoda</taxon>
        <taxon>Daphniidae</taxon>
        <taxon>Daphnia</taxon>
    </lineage>
</organism>